<sequence>MVGMARTIWRYRGFILGNVKREFQVKYQNSILGAAWNVLNPLAMITVYTVIFSQVMKAKLPGVSDTFAYSIYLCAGILTWGLFSEIIARGQNVFIEQANLIKKISFPRICLPIIVIINGLLNFLIVFTLFTLFLILTNEFPGVVFLSIIPLTLVLVIFAIGLGITLGVMNVFFRDVGMLFSIILQFWFWLTPIVYSPAILPAQFQNIIRFNPMLGIITSFQKVLVQHQWPHWPDLIYPLALGLVLCMLGMRLFVKHSGDMVDEL</sequence>
<evidence type="ECO:0000256" key="2">
    <source>
        <dbReference type="ARBA" id="ARBA00007783"/>
    </source>
</evidence>
<comment type="subcellular location">
    <subcellularLocation>
        <location evidence="9">Cell inner membrane</location>
        <topology evidence="9">Multi-pass membrane protein</topology>
    </subcellularLocation>
    <subcellularLocation>
        <location evidence="1">Cell membrane</location>
        <topology evidence="1">Multi-pass membrane protein</topology>
    </subcellularLocation>
</comment>
<evidence type="ECO:0000256" key="8">
    <source>
        <dbReference type="ARBA" id="ARBA00023136"/>
    </source>
</evidence>
<evidence type="ECO:0000313" key="12">
    <source>
        <dbReference type="Proteomes" id="UP000198968"/>
    </source>
</evidence>
<feature type="transmembrane region" description="Helical" evidence="9">
    <location>
        <begin position="235"/>
        <end position="254"/>
    </location>
</feature>
<reference evidence="12" key="1">
    <citation type="submission" date="2016-10" db="EMBL/GenBank/DDBJ databases">
        <authorList>
            <person name="Varghese N."/>
            <person name="Submissions S."/>
        </authorList>
    </citation>
    <scope>NUCLEOTIDE SEQUENCE [LARGE SCALE GENOMIC DNA]</scope>
    <source>
        <strain evidence="12">OV426</strain>
    </source>
</reference>
<dbReference type="Pfam" id="PF01061">
    <property type="entry name" value="ABC2_membrane"/>
    <property type="match status" value="1"/>
</dbReference>
<evidence type="ECO:0000259" key="10">
    <source>
        <dbReference type="PROSITE" id="PS51012"/>
    </source>
</evidence>
<evidence type="ECO:0000256" key="5">
    <source>
        <dbReference type="ARBA" id="ARBA00022692"/>
    </source>
</evidence>
<evidence type="ECO:0000256" key="6">
    <source>
        <dbReference type="ARBA" id="ARBA00022989"/>
    </source>
</evidence>
<dbReference type="OrthoDB" id="9786910at2"/>
<dbReference type="InterPro" id="IPR047817">
    <property type="entry name" value="ABC2_TM_bact-type"/>
</dbReference>
<evidence type="ECO:0000256" key="4">
    <source>
        <dbReference type="ARBA" id="ARBA00022475"/>
    </source>
</evidence>
<dbReference type="InterPro" id="IPR013525">
    <property type="entry name" value="ABC2_TM"/>
</dbReference>
<dbReference type="GO" id="GO:0140359">
    <property type="term" value="F:ABC-type transporter activity"/>
    <property type="evidence" value="ECO:0007669"/>
    <property type="project" value="InterPro"/>
</dbReference>
<evidence type="ECO:0000256" key="1">
    <source>
        <dbReference type="ARBA" id="ARBA00004651"/>
    </source>
</evidence>
<feature type="transmembrane region" description="Helical" evidence="9">
    <location>
        <begin position="176"/>
        <end position="195"/>
    </location>
</feature>
<keyword evidence="7" id="KW-0625">Polysaccharide transport</keyword>
<name>A0A1I4X2X6_9GAMM</name>
<proteinExistence type="inferred from homology"/>
<keyword evidence="8 9" id="KW-0472">Membrane</keyword>
<dbReference type="PROSITE" id="PS51012">
    <property type="entry name" value="ABC_TM2"/>
    <property type="match status" value="1"/>
</dbReference>
<feature type="transmembrane region" description="Helical" evidence="9">
    <location>
        <begin position="109"/>
        <end position="136"/>
    </location>
</feature>
<keyword evidence="5 9" id="KW-0812">Transmembrane</keyword>
<keyword evidence="3 9" id="KW-0813">Transport</keyword>
<accession>A0A1I4X2X6</accession>
<comment type="similarity">
    <text evidence="2 9">Belongs to the ABC-2 integral membrane protein family.</text>
</comment>
<evidence type="ECO:0000313" key="11">
    <source>
        <dbReference type="EMBL" id="SFN20361.1"/>
    </source>
</evidence>
<evidence type="ECO:0000256" key="7">
    <source>
        <dbReference type="ARBA" id="ARBA00023047"/>
    </source>
</evidence>
<dbReference type="Proteomes" id="UP000198968">
    <property type="component" value="Unassembled WGS sequence"/>
</dbReference>
<dbReference type="PANTHER" id="PTHR30413">
    <property type="entry name" value="INNER MEMBRANE TRANSPORT PERMEASE"/>
    <property type="match status" value="1"/>
</dbReference>
<feature type="domain" description="ABC transmembrane type-2" evidence="10">
    <location>
        <begin position="32"/>
        <end position="256"/>
    </location>
</feature>
<gene>
    <name evidence="11" type="ORF">SAMN05428971_0497</name>
</gene>
<evidence type="ECO:0000256" key="3">
    <source>
        <dbReference type="ARBA" id="ARBA00022448"/>
    </source>
</evidence>
<feature type="transmembrane region" description="Helical" evidence="9">
    <location>
        <begin position="31"/>
        <end position="55"/>
    </location>
</feature>
<evidence type="ECO:0000256" key="9">
    <source>
        <dbReference type="RuleBase" id="RU361157"/>
    </source>
</evidence>
<feature type="transmembrane region" description="Helical" evidence="9">
    <location>
        <begin position="67"/>
        <end position="88"/>
    </location>
</feature>
<dbReference type="GO" id="GO:0015920">
    <property type="term" value="P:lipopolysaccharide transport"/>
    <property type="evidence" value="ECO:0007669"/>
    <property type="project" value="TreeGrafter"/>
</dbReference>
<dbReference type="PANTHER" id="PTHR30413:SF10">
    <property type="entry name" value="CAPSULE POLYSACCHARIDE EXPORT INNER-MEMBRANE PROTEIN CTRC"/>
    <property type="match status" value="1"/>
</dbReference>
<organism evidence="11 12">
    <name type="scientific">Candidatus Pantoea varia</name>
    <dbReference type="NCBI Taxonomy" id="1881036"/>
    <lineage>
        <taxon>Bacteria</taxon>
        <taxon>Pseudomonadati</taxon>
        <taxon>Pseudomonadota</taxon>
        <taxon>Gammaproteobacteria</taxon>
        <taxon>Enterobacterales</taxon>
        <taxon>Erwiniaceae</taxon>
        <taxon>Pantoea</taxon>
    </lineage>
</organism>
<feature type="transmembrane region" description="Helical" evidence="9">
    <location>
        <begin position="142"/>
        <end position="164"/>
    </location>
</feature>
<protein>
    <recommendedName>
        <fullName evidence="9">Transport permease protein</fullName>
    </recommendedName>
</protein>
<dbReference type="GO" id="GO:0015774">
    <property type="term" value="P:polysaccharide transport"/>
    <property type="evidence" value="ECO:0007669"/>
    <property type="project" value="UniProtKB-KW"/>
</dbReference>
<dbReference type="RefSeq" id="WP_090959608.1">
    <property type="nucleotide sequence ID" value="NZ_FOVG01000001.1"/>
</dbReference>
<keyword evidence="4 9" id="KW-1003">Cell membrane</keyword>
<dbReference type="EMBL" id="FOVG01000001">
    <property type="protein sequence ID" value="SFN20361.1"/>
    <property type="molecule type" value="Genomic_DNA"/>
</dbReference>
<keyword evidence="7" id="KW-0762">Sugar transport</keyword>
<dbReference type="AlphaFoldDB" id="A0A1I4X2X6"/>
<keyword evidence="12" id="KW-1185">Reference proteome</keyword>
<keyword evidence="6 9" id="KW-1133">Transmembrane helix</keyword>
<dbReference type="GO" id="GO:0005886">
    <property type="term" value="C:plasma membrane"/>
    <property type="evidence" value="ECO:0007669"/>
    <property type="project" value="UniProtKB-SubCell"/>
</dbReference>